<dbReference type="PANTHER" id="PTHR11958:SF67">
    <property type="entry name" value="EXCITATORY AMINO ACID TRANSPORTER 4"/>
    <property type="match status" value="1"/>
</dbReference>
<evidence type="ECO:0000256" key="1">
    <source>
        <dbReference type="ARBA" id="ARBA00004141"/>
    </source>
</evidence>
<comment type="similarity">
    <text evidence="6">Belongs to the dicarboxylate/amino acid:cation symporter (DAACS) (TC 2.A.23) family.</text>
</comment>
<feature type="transmembrane region" description="Helical" evidence="6">
    <location>
        <begin position="112"/>
        <end position="132"/>
    </location>
</feature>
<dbReference type="OrthoDB" id="5877963at2759"/>
<evidence type="ECO:0000313" key="7">
    <source>
        <dbReference type="EMBL" id="CAG07968.1"/>
    </source>
</evidence>
<dbReference type="AlphaFoldDB" id="Q4RUG4"/>
<dbReference type="Pfam" id="PF00375">
    <property type="entry name" value="SDF"/>
    <property type="match status" value="1"/>
</dbReference>
<dbReference type="InterPro" id="IPR001991">
    <property type="entry name" value="Na-dicarboxylate_symporter"/>
</dbReference>
<dbReference type="EMBL" id="CAAE01014995">
    <property type="protein sequence ID" value="CAG07968.1"/>
    <property type="molecule type" value="Genomic_DNA"/>
</dbReference>
<reference evidence="7" key="1">
    <citation type="journal article" date="2004" name="Nature">
        <title>Genome duplication in the teleost fish Tetraodon nigroviridis reveals the early vertebrate proto-karyotype.</title>
        <authorList>
            <person name="Jaillon O."/>
            <person name="Aury J.-M."/>
            <person name="Brunet F."/>
            <person name="Petit J.-L."/>
            <person name="Stange-Thomann N."/>
            <person name="Mauceli E."/>
            <person name="Bouneau L."/>
            <person name="Fischer C."/>
            <person name="Ozouf-Costaz C."/>
            <person name="Bernot A."/>
            <person name="Nicaud S."/>
            <person name="Jaffe D."/>
            <person name="Fisher S."/>
            <person name="Lutfalla G."/>
            <person name="Dossat C."/>
            <person name="Segurens B."/>
            <person name="Dasilva C."/>
            <person name="Salanoubat M."/>
            <person name="Levy M."/>
            <person name="Boudet N."/>
            <person name="Castellano S."/>
            <person name="Anthouard V."/>
            <person name="Jubin C."/>
            <person name="Castelli V."/>
            <person name="Katinka M."/>
            <person name="Vacherie B."/>
            <person name="Biemont C."/>
            <person name="Skalli Z."/>
            <person name="Cattolico L."/>
            <person name="Poulain J."/>
            <person name="De Berardinis V."/>
            <person name="Cruaud C."/>
            <person name="Duprat S."/>
            <person name="Brottier P."/>
            <person name="Coutanceau J.-P."/>
            <person name="Gouzy J."/>
            <person name="Parra G."/>
            <person name="Lardier G."/>
            <person name="Chapple C."/>
            <person name="McKernan K.J."/>
            <person name="McEwan P."/>
            <person name="Bosak S."/>
            <person name="Kellis M."/>
            <person name="Volff J.-N."/>
            <person name="Guigo R."/>
            <person name="Zody M.C."/>
            <person name="Mesirov J."/>
            <person name="Lindblad-Toh K."/>
            <person name="Birren B."/>
            <person name="Nusbaum C."/>
            <person name="Kahn D."/>
            <person name="Robinson-Rechavi M."/>
            <person name="Laudet V."/>
            <person name="Schachter V."/>
            <person name="Quetier F."/>
            <person name="Saurin W."/>
            <person name="Scarpelli C."/>
            <person name="Wincker P."/>
            <person name="Lander E.S."/>
            <person name="Weissenbach J."/>
            <person name="Roest Crollius H."/>
        </authorList>
    </citation>
    <scope>NUCLEOTIDE SEQUENCE [LARGE SCALE GENOMIC DNA]</scope>
</reference>
<accession>Q4RUG4</accession>
<keyword evidence="4 6" id="KW-1133">Transmembrane helix</keyword>
<dbReference type="InterPro" id="IPR050746">
    <property type="entry name" value="DAACS"/>
</dbReference>
<proteinExistence type="inferred from homology"/>
<dbReference type="GO" id="GO:0005886">
    <property type="term" value="C:plasma membrane"/>
    <property type="evidence" value="ECO:0007669"/>
    <property type="project" value="TreeGrafter"/>
</dbReference>
<evidence type="ECO:0000256" key="5">
    <source>
        <dbReference type="ARBA" id="ARBA00023136"/>
    </source>
</evidence>
<dbReference type="GO" id="GO:0015501">
    <property type="term" value="F:glutamate:sodium symporter activity"/>
    <property type="evidence" value="ECO:0007669"/>
    <property type="project" value="TreeGrafter"/>
</dbReference>
<dbReference type="SUPFAM" id="SSF118215">
    <property type="entry name" value="Proton glutamate symport protein"/>
    <property type="match status" value="1"/>
</dbReference>
<feature type="transmembrane region" description="Helical" evidence="6">
    <location>
        <begin position="153"/>
        <end position="177"/>
    </location>
</feature>
<feature type="transmembrane region" description="Helical" evidence="6">
    <location>
        <begin position="12"/>
        <end position="35"/>
    </location>
</feature>
<evidence type="ECO:0000256" key="2">
    <source>
        <dbReference type="ARBA" id="ARBA00022448"/>
    </source>
</evidence>
<feature type="transmembrane region" description="Helical" evidence="6">
    <location>
        <begin position="189"/>
        <end position="212"/>
    </location>
</feature>
<dbReference type="PRINTS" id="PR00173">
    <property type="entry name" value="EDTRNSPORT"/>
</dbReference>
<keyword evidence="3 6" id="KW-0812">Transmembrane</keyword>
<dbReference type="InterPro" id="IPR036458">
    <property type="entry name" value="Na:dicarbo_symporter_sf"/>
</dbReference>
<dbReference type="Gene3D" id="1.10.3860.10">
    <property type="entry name" value="Sodium:dicarboxylate symporter"/>
    <property type="match status" value="1"/>
</dbReference>
<reference evidence="7" key="2">
    <citation type="submission" date="2004-02" db="EMBL/GenBank/DDBJ databases">
        <authorList>
            <consortium name="Genoscope"/>
            <consortium name="Whitehead Institute Centre for Genome Research"/>
        </authorList>
    </citation>
    <scope>NUCLEOTIDE SEQUENCE</scope>
</reference>
<dbReference type="PANTHER" id="PTHR11958">
    <property type="entry name" value="SODIUM/DICARBOXYLATE SYMPORTER-RELATED"/>
    <property type="match status" value="1"/>
</dbReference>
<evidence type="ECO:0000256" key="6">
    <source>
        <dbReference type="RuleBase" id="RU361216"/>
    </source>
</evidence>
<dbReference type="GO" id="GO:0015175">
    <property type="term" value="F:neutral L-amino acid transmembrane transporter activity"/>
    <property type="evidence" value="ECO:0007669"/>
    <property type="project" value="TreeGrafter"/>
</dbReference>
<keyword evidence="6" id="KW-0769">Symport</keyword>
<evidence type="ECO:0000256" key="4">
    <source>
        <dbReference type="ARBA" id="ARBA00022989"/>
    </source>
</evidence>
<comment type="caution">
    <text evidence="6">Lacks conserved residue(s) required for the propagation of feature annotation.</text>
</comment>
<dbReference type="GO" id="GO:0005313">
    <property type="term" value="F:L-glutamate transmembrane transporter activity"/>
    <property type="evidence" value="ECO:0007669"/>
    <property type="project" value="TreeGrafter"/>
</dbReference>
<organism evidence="7">
    <name type="scientific">Tetraodon nigroviridis</name>
    <name type="common">Spotted green pufferfish</name>
    <name type="synonym">Chelonodon nigroviridis</name>
    <dbReference type="NCBI Taxonomy" id="99883"/>
    <lineage>
        <taxon>Eukaryota</taxon>
        <taxon>Metazoa</taxon>
        <taxon>Chordata</taxon>
        <taxon>Craniata</taxon>
        <taxon>Vertebrata</taxon>
        <taxon>Euteleostomi</taxon>
        <taxon>Actinopterygii</taxon>
        <taxon>Neopterygii</taxon>
        <taxon>Teleostei</taxon>
        <taxon>Neoteleostei</taxon>
        <taxon>Acanthomorphata</taxon>
        <taxon>Eupercaria</taxon>
        <taxon>Tetraodontiformes</taxon>
        <taxon>Tetradontoidea</taxon>
        <taxon>Tetraodontidae</taxon>
        <taxon>Tetraodon</taxon>
    </lineage>
</organism>
<gene>
    <name evidence="7" type="ORF">GSTENG00028805001</name>
</gene>
<dbReference type="KEGG" id="tng:GSTEN00028805G001"/>
<protein>
    <recommendedName>
        <fullName evidence="6">Amino acid transporter</fullName>
    </recommendedName>
</protein>
<keyword evidence="5 6" id="KW-0472">Membrane</keyword>
<comment type="subcellular location">
    <subcellularLocation>
        <location evidence="1 6">Membrane</location>
        <topology evidence="1 6">Multi-pass membrane protein</topology>
    </subcellularLocation>
</comment>
<keyword evidence="2 6" id="KW-0813">Transport</keyword>
<sequence length="247" mass="26906">MDRKVSGKMGKYAVAYYTFTTLIAVFTGIVLVLTIKPGKGSKDSSLGNLRNLDSIQTVDAFLDLIRNMIPNNLVEACFKQYKTVYKKTVPQNLTEALNVTESQEELVPVPSYFAGVNALGLVVFSVCLGLVIGSMKQQGQVLQDFFDSLNEAIMRLVSIIIWYTPVGILFLITGKILEMSNLAEMGSQLGMYTASVIVGLVLLVLIVLPLLLDMANQKHPYMSASHHCSGALTHHLPLSGGCDICVT</sequence>
<evidence type="ECO:0000256" key="3">
    <source>
        <dbReference type="ARBA" id="ARBA00022692"/>
    </source>
</evidence>
<name>Q4RUG4_TETNG</name>